<sequence>MGGIMFLMAYLAMVMLISAMRGFEGSQMFLNRIPPVTILPFLAIPMKSQVTRTVPGNLSVQMTSLIIFLDPSVITAHGDIPQILTPHLPLLLPHRLPCIESFHPFPTQRGTRLLFLNLVSSITIMVIWYLRDQVQGSEFHFCNLTVVVVVVIKLGG</sequence>
<dbReference type="EMBL" id="GISG01272988">
    <property type="protein sequence ID" value="MBA4676876.1"/>
    <property type="molecule type" value="Transcribed_RNA"/>
</dbReference>
<name>A0A7C9AW18_OPUST</name>
<keyword evidence="1" id="KW-0812">Transmembrane</keyword>
<proteinExistence type="predicted"/>
<reference evidence="2" key="1">
    <citation type="journal article" date="2013" name="J. Plant Res.">
        <title>Effect of fungi and light on seed germination of three Opuntia species from semiarid lands of central Mexico.</title>
        <authorList>
            <person name="Delgado-Sanchez P."/>
            <person name="Jimenez-Bremont J.F."/>
            <person name="Guerrero-Gonzalez Mde L."/>
            <person name="Flores J."/>
        </authorList>
    </citation>
    <scope>NUCLEOTIDE SEQUENCE</scope>
    <source>
        <tissue evidence="2">Cladode</tissue>
    </source>
</reference>
<feature type="transmembrane region" description="Helical" evidence="1">
    <location>
        <begin position="6"/>
        <end position="23"/>
    </location>
</feature>
<keyword evidence="1" id="KW-1133">Transmembrane helix</keyword>
<dbReference type="AlphaFoldDB" id="A0A7C9AW18"/>
<reference evidence="2" key="2">
    <citation type="submission" date="2020-07" db="EMBL/GenBank/DDBJ databases">
        <authorList>
            <person name="Vera ALvarez R."/>
            <person name="Arias-Moreno D.M."/>
            <person name="Jimenez-Jacinto V."/>
            <person name="Jimenez-Bremont J.F."/>
            <person name="Swaminathan K."/>
            <person name="Moose S.P."/>
            <person name="Guerrero-Gonzalez M.L."/>
            <person name="Marino-Ramirez L."/>
            <person name="Landsman D."/>
            <person name="Rodriguez-Kessler M."/>
            <person name="Delgado-Sanchez P."/>
        </authorList>
    </citation>
    <scope>NUCLEOTIDE SEQUENCE</scope>
    <source>
        <tissue evidence="2">Cladode</tissue>
    </source>
</reference>
<accession>A0A7C9AW18</accession>
<keyword evidence="1" id="KW-0472">Membrane</keyword>
<organism evidence="2">
    <name type="scientific">Opuntia streptacantha</name>
    <name type="common">Prickly pear cactus</name>
    <name type="synonym">Opuntia cardona</name>
    <dbReference type="NCBI Taxonomy" id="393608"/>
    <lineage>
        <taxon>Eukaryota</taxon>
        <taxon>Viridiplantae</taxon>
        <taxon>Streptophyta</taxon>
        <taxon>Embryophyta</taxon>
        <taxon>Tracheophyta</taxon>
        <taxon>Spermatophyta</taxon>
        <taxon>Magnoliopsida</taxon>
        <taxon>eudicotyledons</taxon>
        <taxon>Gunneridae</taxon>
        <taxon>Pentapetalae</taxon>
        <taxon>Caryophyllales</taxon>
        <taxon>Cactineae</taxon>
        <taxon>Cactaceae</taxon>
        <taxon>Opuntioideae</taxon>
        <taxon>Opuntia</taxon>
    </lineage>
</organism>
<protein>
    <submittedName>
        <fullName evidence="2">Uncharacterized protein</fullName>
    </submittedName>
</protein>
<evidence type="ECO:0000313" key="2">
    <source>
        <dbReference type="EMBL" id="MBA4676876.1"/>
    </source>
</evidence>
<feature type="transmembrane region" description="Helical" evidence="1">
    <location>
        <begin position="113"/>
        <end position="131"/>
    </location>
</feature>
<evidence type="ECO:0000256" key="1">
    <source>
        <dbReference type="SAM" id="Phobius"/>
    </source>
</evidence>